<dbReference type="Proteomes" id="UP000013063">
    <property type="component" value="Unassembled WGS sequence"/>
</dbReference>
<accession>R0EQH0</accession>
<dbReference type="RefSeq" id="WP_004616545.1">
    <property type="nucleotide sequence ID" value="NZ_APMP01000003.1"/>
</dbReference>
<gene>
    <name evidence="1" type="ORF">OR37_01028</name>
</gene>
<reference evidence="1 2" key="1">
    <citation type="journal article" date="2013" name="Genome Announc.">
        <title>Draft Genome Sequence for Caulobacter sp. Strain OR37, a Bacterium Tolerant to Heavy Metals.</title>
        <authorList>
            <person name="Utturkar S.M."/>
            <person name="Bollmann A."/>
            <person name="Brzoska R.M."/>
            <person name="Klingeman D.M."/>
            <person name="Epstein S.E."/>
            <person name="Palumbo A.V."/>
            <person name="Brown S.D."/>
        </authorList>
    </citation>
    <scope>NUCLEOTIDE SEQUENCE [LARGE SCALE GENOMIC DNA]</scope>
    <source>
        <strain evidence="1 2">OR37</strain>
    </source>
</reference>
<proteinExistence type="predicted"/>
<evidence type="ECO:0000313" key="2">
    <source>
        <dbReference type="Proteomes" id="UP000013063"/>
    </source>
</evidence>
<organism evidence="1 2">
    <name type="scientific">Caulobacter vibrioides OR37</name>
    <dbReference type="NCBI Taxonomy" id="1292034"/>
    <lineage>
        <taxon>Bacteria</taxon>
        <taxon>Pseudomonadati</taxon>
        <taxon>Pseudomonadota</taxon>
        <taxon>Alphaproteobacteria</taxon>
        <taxon>Caulobacterales</taxon>
        <taxon>Caulobacteraceae</taxon>
        <taxon>Caulobacter</taxon>
    </lineage>
</organism>
<dbReference type="OrthoDB" id="8451833at2"/>
<dbReference type="STRING" id="1292034.OR37_01028"/>
<comment type="caution">
    <text evidence="1">The sequence shown here is derived from an EMBL/GenBank/DDBJ whole genome shotgun (WGS) entry which is preliminary data.</text>
</comment>
<dbReference type="PATRIC" id="fig|1292034.3.peg.1017"/>
<sequence>MHVLRGYALESVARDETPLPTGARYDVGLGAWRGEKGLLAYDAMTDRLTKKHDIETGEDQKGQ</sequence>
<evidence type="ECO:0000313" key="1">
    <source>
        <dbReference type="EMBL" id="ENZ83252.1"/>
    </source>
</evidence>
<dbReference type="AlphaFoldDB" id="R0EQH0"/>
<dbReference type="EMBL" id="APMP01000003">
    <property type="protein sequence ID" value="ENZ83252.1"/>
    <property type="molecule type" value="Genomic_DNA"/>
</dbReference>
<protein>
    <submittedName>
        <fullName evidence="1">Uncharacterized protein</fullName>
    </submittedName>
</protein>
<name>R0EQH0_CAUVI</name>
<keyword evidence="2" id="KW-1185">Reference proteome</keyword>